<dbReference type="SUPFAM" id="SSF46785">
    <property type="entry name" value="Winged helix' DNA-binding domain"/>
    <property type="match status" value="1"/>
</dbReference>
<dbReference type="GO" id="GO:0045892">
    <property type="term" value="P:negative regulation of DNA-templated transcription"/>
    <property type="evidence" value="ECO:0007669"/>
    <property type="project" value="UniProtKB-ARBA"/>
</dbReference>
<dbReference type="InterPro" id="IPR036390">
    <property type="entry name" value="WH_DNA-bd_sf"/>
</dbReference>
<dbReference type="SMART" id="SM00346">
    <property type="entry name" value="HTH_ICLR"/>
    <property type="match status" value="1"/>
</dbReference>
<dbReference type="Pfam" id="PF09339">
    <property type="entry name" value="HTH_IclR"/>
    <property type="match status" value="1"/>
</dbReference>
<evidence type="ECO:0000313" key="8">
    <source>
        <dbReference type="EMBL" id="BCJ88403.1"/>
    </source>
</evidence>
<comment type="function">
    <text evidence="4">May be an activator protein for the gylABX operon.</text>
</comment>
<dbReference type="PANTHER" id="PTHR30136:SF35">
    <property type="entry name" value="HTH-TYPE TRANSCRIPTIONAL REGULATOR RV1719"/>
    <property type="match status" value="1"/>
</dbReference>
<dbReference type="Proteomes" id="UP000593802">
    <property type="component" value="Chromosome"/>
</dbReference>
<dbReference type="PROSITE" id="PS51078">
    <property type="entry name" value="ICLR_ED"/>
    <property type="match status" value="1"/>
</dbReference>
<dbReference type="AlphaFoldDB" id="A0A7I8DDX0"/>
<dbReference type="GO" id="GO:0003677">
    <property type="term" value="F:DNA binding"/>
    <property type="evidence" value="ECO:0007669"/>
    <property type="project" value="UniProtKB-KW"/>
</dbReference>
<dbReference type="GO" id="GO:0003700">
    <property type="term" value="F:DNA-binding transcription factor activity"/>
    <property type="evidence" value="ECO:0007669"/>
    <property type="project" value="TreeGrafter"/>
</dbReference>
<dbReference type="RefSeq" id="WP_200759015.1">
    <property type="nucleotide sequence ID" value="NZ_AP023366.1"/>
</dbReference>
<reference evidence="8 9" key="1">
    <citation type="submission" date="2020-08" db="EMBL/GenBank/DDBJ databases">
        <title>Complete Genome Sequence of Effusibacillus dendaii Strain skT53, Isolated from Farmland soil.</title>
        <authorList>
            <person name="Konishi T."/>
            <person name="Kawasaki H."/>
        </authorList>
    </citation>
    <scope>NUCLEOTIDE SEQUENCE [LARGE SCALE GENOMIC DNA]</scope>
    <source>
        <strain evidence="9">skT53</strain>
    </source>
</reference>
<dbReference type="FunFam" id="1.10.10.10:FF:000056">
    <property type="entry name" value="IclR family transcriptional regulator"/>
    <property type="match status" value="1"/>
</dbReference>
<evidence type="ECO:0000259" key="6">
    <source>
        <dbReference type="PROSITE" id="PS51077"/>
    </source>
</evidence>
<keyword evidence="9" id="KW-1185">Reference proteome</keyword>
<evidence type="ECO:0000313" key="9">
    <source>
        <dbReference type="Proteomes" id="UP000593802"/>
    </source>
</evidence>
<dbReference type="Pfam" id="PF01614">
    <property type="entry name" value="IclR_C"/>
    <property type="match status" value="1"/>
</dbReference>
<dbReference type="Gene3D" id="3.30.450.40">
    <property type="match status" value="1"/>
</dbReference>
<organism evidence="8 9">
    <name type="scientific">Effusibacillus dendaii</name>
    <dbReference type="NCBI Taxonomy" id="2743772"/>
    <lineage>
        <taxon>Bacteria</taxon>
        <taxon>Bacillati</taxon>
        <taxon>Bacillota</taxon>
        <taxon>Bacilli</taxon>
        <taxon>Bacillales</taxon>
        <taxon>Alicyclobacillaceae</taxon>
        <taxon>Effusibacillus</taxon>
    </lineage>
</organism>
<sequence length="254" mass="28645">MAKGQETLSSVHNAMRILQEFSKEGPELGISELSHRLGLAKSTVFRLIRTLSESHLVQQNKKSQKYHLGLGVFVLGSSVYHKMEIRQVALPFLEKLLKSTNKVVRLGVYDQGGVVYLSKLPEDQETRSFSSIGRRVPAYCTAIGKLLLAYQPLTEIERVLQEELKAVTPNTITSRDKLHEQLDMIRKNGYAVTYEETRPGICSVAVPVFDDMHEVVAAISVTGSKSHFYQVQTQGYVKEMRMYSRLISEQLSPE</sequence>
<evidence type="ECO:0000256" key="4">
    <source>
        <dbReference type="ARBA" id="ARBA00058938"/>
    </source>
</evidence>
<dbReference type="InterPro" id="IPR050707">
    <property type="entry name" value="HTH_MetabolicPath_Reg"/>
</dbReference>
<dbReference type="InterPro" id="IPR014757">
    <property type="entry name" value="Tscrpt_reg_IclR_C"/>
</dbReference>
<dbReference type="PROSITE" id="PS51077">
    <property type="entry name" value="HTH_ICLR"/>
    <property type="match status" value="1"/>
</dbReference>
<dbReference type="SUPFAM" id="SSF55781">
    <property type="entry name" value="GAF domain-like"/>
    <property type="match status" value="1"/>
</dbReference>
<dbReference type="PANTHER" id="PTHR30136">
    <property type="entry name" value="HELIX-TURN-HELIX TRANSCRIPTIONAL REGULATOR, ICLR FAMILY"/>
    <property type="match status" value="1"/>
</dbReference>
<dbReference type="InterPro" id="IPR005471">
    <property type="entry name" value="Tscrpt_reg_IclR_N"/>
</dbReference>
<feature type="domain" description="HTH iclR-type" evidence="6">
    <location>
        <begin position="8"/>
        <end position="70"/>
    </location>
</feature>
<dbReference type="InterPro" id="IPR029016">
    <property type="entry name" value="GAF-like_dom_sf"/>
</dbReference>
<keyword evidence="3" id="KW-0804">Transcription</keyword>
<evidence type="ECO:0000256" key="3">
    <source>
        <dbReference type="ARBA" id="ARBA00023163"/>
    </source>
</evidence>
<evidence type="ECO:0000259" key="7">
    <source>
        <dbReference type="PROSITE" id="PS51078"/>
    </source>
</evidence>
<dbReference type="Gene3D" id="1.10.10.10">
    <property type="entry name" value="Winged helix-like DNA-binding domain superfamily/Winged helix DNA-binding domain"/>
    <property type="match status" value="1"/>
</dbReference>
<dbReference type="EMBL" id="AP023366">
    <property type="protein sequence ID" value="BCJ88403.1"/>
    <property type="molecule type" value="Genomic_DNA"/>
</dbReference>
<name>A0A7I8DDX0_9BACL</name>
<dbReference type="KEGG" id="eff:skT53_33880"/>
<evidence type="ECO:0000256" key="1">
    <source>
        <dbReference type="ARBA" id="ARBA00023015"/>
    </source>
</evidence>
<feature type="domain" description="IclR-ED" evidence="7">
    <location>
        <begin position="71"/>
        <end position="253"/>
    </location>
</feature>
<proteinExistence type="predicted"/>
<evidence type="ECO:0000256" key="5">
    <source>
        <dbReference type="ARBA" id="ARBA00070406"/>
    </source>
</evidence>
<protein>
    <recommendedName>
        <fullName evidence="5">Glycerol operon regulatory protein</fullName>
    </recommendedName>
</protein>
<dbReference type="InterPro" id="IPR036388">
    <property type="entry name" value="WH-like_DNA-bd_sf"/>
</dbReference>
<gene>
    <name evidence="8" type="ORF">skT53_33880</name>
</gene>
<keyword evidence="2" id="KW-0238">DNA-binding</keyword>
<evidence type="ECO:0000256" key="2">
    <source>
        <dbReference type="ARBA" id="ARBA00023125"/>
    </source>
</evidence>
<accession>A0A7I8DDX0</accession>
<keyword evidence="1" id="KW-0805">Transcription regulation</keyword>